<evidence type="ECO:0000256" key="1">
    <source>
        <dbReference type="SAM" id="MobiDB-lite"/>
    </source>
</evidence>
<reference evidence="5" key="1">
    <citation type="submission" date="2016-11" db="EMBL/GenBank/DDBJ databases">
        <authorList>
            <person name="Jaros S."/>
            <person name="Januszkiewicz K."/>
            <person name="Wedrychowicz H."/>
        </authorList>
    </citation>
    <scope>NUCLEOTIDE SEQUENCE [LARGE SCALE GENOMIC DNA]</scope>
    <source>
        <strain evidence="5">DSM 4029</strain>
    </source>
</reference>
<dbReference type="AlphaFoldDB" id="A0AAQ1RXC1"/>
<evidence type="ECO:0000313" key="4">
    <source>
        <dbReference type="EMBL" id="SHG69403.1"/>
    </source>
</evidence>
<gene>
    <name evidence="4" type="ORF">SAMN05444424_0007</name>
</gene>
<dbReference type="Proteomes" id="UP000184089">
    <property type="component" value="Unassembled WGS sequence"/>
</dbReference>
<evidence type="ECO:0000259" key="3">
    <source>
        <dbReference type="Pfam" id="PF13751"/>
    </source>
</evidence>
<feature type="domain" description="Transposase InsH N-terminal" evidence="2">
    <location>
        <begin position="17"/>
        <end position="111"/>
    </location>
</feature>
<sequence length="488" mass="57281">MLERGKMERDVIEIVGIDSLVPQDHLLRKIDRAVDFNRLYEMVEPLYCEDNGRPSIDPVVLFKMVLIQHLYGLPSLRRTAEEVSLNNAYRWFLGYSLQEETPHFSTVSYNFRHRFTEETVDQVFRWILEEVAQAGYLSPKAVFIDGTHIKANANTKKQVKVQVPVASRHYAKELMEEVNADREAHGKEPFDDDDAPPAPRKKRRDNTSRKKLARRKKEKERAVKRSVTDPDSGLFVKGEHKRQFAYEAHTACDKHGFILETVVTPGNVHDSVAFDEVYDRVTAAFPETETIVADSAYKTPHICKKVFEDGRVLSTAYKRPQTKKGGHEWWKYVYDEHYDCVLCPEFQVLTYRTTNRDGYREYKSDPKICIHCPTRHLCTCSKDCVKTVQRHIWKDYEELADDARYTPKYQELYKRRKETIERVFADAKEKHAMRYTQYRGLAQVTNWVKLKFAAMNLKKLAIWLWREKLFPFISILLCTLYDRNPAYA</sequence>
<feature type="domain" description="Transposase DDE" evidence="3">
    <location>
        <begin position="342"/>
        <end position="461"/>
    </location>
</feature>
<dbReference type="EMBL" id="FQVY01000011">
    <property type="protein sequence ID" value="SHG69403.1"/>
    <property type="molecule type" value="Genomic_DNA"/>
</dbReference>
<organism evidence="4 5">
    <name type="scientific">Bittarella massiliensis</name>
    <name type="common">ex Durand et al. 2017</name>
    <dbReference type="NCBI Taxonomy" id="1720313"/>
    <lineage>
        <taxon>Bacteria</taxon>
        <taxon>Bacillati</taxon>
        <taxon>Bacillota</taxon>
        <taxon>Clostridia</taxon>
        <taxon>Eubacteriales</taxon>
        <taxon>Oscillospiraceae</taxon>
        <taxon>Bittarella (ex Durand et al. 2017)</taxon>
    </lineage>
</organism>
<accession>A0AAQ1RXC1</accession>
<name>A0AAQ1RXC1_9FIRM</name>
<dbReference type="Pfam" id="PF13751">
    <property type="entry name" value="DDE_Tnp_1_6"/>
    <property type="match status" value="1"/>
</dbReference>
<dbReference type="PANTHER" id="PTHR33408">
    <property type="entry name" value="TRANSPOSASE"/>
    <property type="match status" value="1"/>
</dbReference>
<comment type="caution">
    <text evidence="4">The sequence shown here is derived from an EMBL/GenBank/DDBJ whole genome shotgun (WGS) entry which is preliminary data.</text>
</comment>
<evidence type="ECO:0000259" key="2">
    <source>
        <dbReference type="Pfam" id="PF05598"/>
    </source>
</evidence>
<dbReference type="InterPro" id="IPR008490">
    <property type="entry name" value="Transposase_InsH_N"/>
</dbReference>
<dbReference type="RefSeq" id="WP_044993364.1">
    <property type="nucleotide sequence ID" value="NZ_FQVY01000011.1"/>
</dbReference>
<feature type="compositionally biased region" description="Basic residues" evidence="1">
    <location>
        <begin position="199"/>
        <end position="218"/>
    </location>
</feature>
<evidence type="ECO:0000313" key="5">
    <source>
        <dbReference type="Proteomes" id="UP000184089"/>
    </source>
</evidence>
<dbReference type="Pfam" id="PF05598">
    <property type="entry name" value="DUF772"/>
    <property type="match status" value="1"/>
</dbReference>
<dbReference type="NCBIfam" id="NF033551">
    <property type="entry name" value="transpos_IS1182"/>
    <property type="match status" value="1"/>
</dbReference>
<dbReference type="InterPro" id="IPR047629">
    <property type="entry name" value="IS1182_transpos"/>
</dbReference>
<protein>
    <submittedName>
        <fullName evidence="4">Transposase</fullName>
    </submittedName>
</protein>
<feature type="region of interest" description="Disordered" evidence="1">
    <location>
        <begin position="182"/>
        <end position="231"/>
    </location>
</feature>
<dbReference type="PANTHER" id="PTHR33408:SF2">
    <property type="entry name" value="TRANSPOSASE DDE DOMAIN-CONTAINING PROTEIN"/>
    <property type="match status" value="1"/>
</dbReference>
<dbReference type="InterPro" id="IPR025668">
    <property type="entry name" value="Tnp_DDE_dom"/>
</dbReference>
<feature type="compositionally biased region" description="Basic and acidic residues" evidence="1">
    <location>
        <begin position="219"/>
        <end position="228"/>
    </location>
</feature>
<proteinExistence type="predicted"/>